<proteinExistence type="predicted"/>
<dbReference type="EMBL" id="JAROCY010000022">
    <property type="protein sequence ID" value="MDF8335189.1"/>
    <property type="molecule type" value="Genomic_DNA"/>
</dbReference>
<keyword evidence="2" id="KW-0964">Secreted</keyword>
<protein>
    <submittedName>
        <fullName evidence="4">Calcium-binding protein</fullName>
    </submittedName>
</protein>
<dbReference type="InterPro" id="IPR001343">
    <property type="entry name" value="Hemolysn_Ca-bd"/>
</dbReference>
<dbReference type="Proteomes" id="UP001222770">
    <property type="component" value="Unassembled WGS sequence"/>
</dbReference>
<evidence type="ECO:0000256" key="1">
    <source>
        <dbReference type="ARBA" id="ARBA00004613"/>
    </source>
</evidence>
<dbReference type="Pfam" id="PF00353">
    <property type="entry name" value="HemolysinCabind"/>
    <property type="match status" value="6"/>
</dbReference>
<feature type="compositionally biased region" description="Basic and acidic residues" evidence="3">
    <location>
        <begin position="118"/>
        <end position="129"/>
    </location>
</feature>
<gene>
    <name evidence="4" type="ORF">POM99_18450</name>
</gene>
<accession>A0ABT6CMP7</accession>
<dbReference type="Gene3D" id="2.150.10.10">
    <property type="entry name" value="Serralysin-like metalloprotease, C-terminal"/>
    <property type="match status" value="5"/>
</dbReference>
<evidence type="ECO:0000313" key="4">
    <source>
        <dbReference type="EMBL" id="MDF8335189.1"/>
    </source>
</evidence>
<reference evidence="4 5" key="1">
    <citation type="submission" date="2023-03" db="EMBL/GenBank/DDBJ databases">
        <title>Novosphingobium cyanobacteriorum sp. nov., isolated from a eutrophic reservoir during the Microcystis bloom period.</title>
        <authorList>
            <person name="Kang M."/>
            <person name="Le V."/>
            <person name="Ko S.-R."/>
            <person name="Lee S.-A."/>
            <person name="Ahn C.-Y."/>
        </authorList>
    </citation>
    <scope>NUCLEOTIDE SEQUENCE [LARGE SCALE GENOMIC DNA]</scope>
    <source>
        <strain evidence="4 5">HBC54</strain>
    </source>
</reference>
<dbReference type="InterPro" id="IPR018511">
    <property type="entry name" value="Hemolysin-typ_Ca-bd_CS"/>
</dbReference>
<comment type="subcellular location">
    <subcellularLocation>
        <location evidence="1">Secreted</location>
    </subcellularLocation>
</comment>
<dbReference type="InterPro" id="IPR011049">
    <property type="entry name" value="Serralysin-like_metalloprot_C"/>
</dbReference>
<name>A0ABT6CMP7_9SPHN</name>
<evidence type="ECO:0000313" key="5">
    <source>
        <dbReference type="Proteomes" id="UP001222770"/>
    </source>
</evidence>
<dbReference type="PRINTS" id="PR00313">
    <property type="entry name" value="CABNDNGRPT"/>
</dbReference>
<dbReference type="PANTHER" id="PTHR38340:SF1">
    <property type="entry name" value="S-LAYER PROTEIN"/>
    <property type="match status" value="1"/>
</dbReference>
<dbReference type="PROSITE" id="PS00330">
    <property type="entry name" value="HEMOLYSIN_CALCIUM"/>
    <property type="match status" value="3"/>
</dbReference>
<evidence type="ECO:0000256" key="2">
    <source>
        <dbReference type="ARBA" id="ARBA00022525"/>
    </source>
</evidence>
<feature type="region of interest" description="Disordered" evidence="3">
    <location>
        <begin position="77"/>
        <end position="135"/>
    </location>
</feature>
<evidence type="ECO:0000256" key="3">
    <source>
        <dbReference type="SAM" id="MobiDB-lite"/>
    </source>
</evidence>
<comment type="caution">
    <text evidence="4">The sequence shown here is derived from an EMBL/GenBank/DDBJ whole genome shotgun (WGS) entry which is preliminary data.</text>
</comment>
<organism evidence="4 5">
    <name type="scientific">Novosphingobium cyanobacteriorum</name>
    <dbReference type="NCBI Taxonomy" id="3024215"/>
    <lineage>
        <taxon>Bacteria</taxon>
        <taxon>Pseudomonadati</taxon>
        <taxon>Pseudomonadota</taxon>
        <taxon>Alphaproteobacteria</taxon>
        <taxon>Sphingomonadales</taxon>
        <taxon>Sphingomonadaceae</taxon>
        <taxon>Novosphingobium</taxon>
    </lineage>
</organism>
<dbReference type="SUPFAM" id="SSF51120">
    <property type="entry name" value="beta-Roll"/>
    <property type="match status" value="4"/>
</dbReference>
<keyword evidence="5" id="KW-1185">Reference proteome</keyword>
<dbReference type="InterPro" id="IPR050557">
    <property type="entry name" value="RTX_toxin/Mannuronan_C5-epim"/>
</dbReference>
<dbReference type="RefSeq" id="WP_277280080.1">
    <property type="nucleotide sequence ID" value="NZ_JAROCY010000022.1"/>
</dbReference>
<sequence length="446" mass="45416">MGKIVLLAGSLLDGGDDNDSIRGTAGDDIITGGGGNDWIDGRAGSDLLSGGTGADQISGGLGQDRLFGGDGDDLLVGNSSDDQLVGEAGNDDLRGGSGRDSLDGRSGNDLLDGGMGRDGLRGGDGDDVLKGGQGRDVLAGEAGDDLLDGGQGPDIMAGGSGDDVYLVDDKLDTVTEFVGAGSDTVKTMLRSYALPDNAENLFFAGTGSFSGRGNSQDNVICGGTASDFLLGGAGRDTFLFVPGSSGGDDVDTIGDFTPSVDRLDLTGFGQVEPQSMLFLEADGNDLIVRLNLVPDSGGEDALVVVLENVTALTKGDIMFAPPPPPAPELLIGTAAQDRLKAGPGGSTIIGSFGRDLLYCNAGVDRLVFAPGDSGVGSLGRDVIFGFESGKDSIDLTAFSGDLKLSFVEMGTNNWLVSFDSNGDGIRDTQIQVKSSQLTLDDILLHV</sequence>
<dbReference type="PANTHER" id="PTHR38340">
    <property type="entry name" value="S-LAYER PROTEIN"/>
    <property type="match status" value="1"/>
</dbReference>